<keyword evidence="3" id="KW-1185">Reference proteome</keyword>
<evidence type="ECO:0000256" key="1">
    <source>
        <dbReference type="SAM" id="MobiDB-lite"/>
    </source>
</evidence>
<evidence type="ECO:0000313" key="2">
    <source>
        <dbReference type="EMBL" id="EYT48356.1"/>
    </source>
</evidence>
<dbReference type="HOGENOM" id="CLU_095649_2_0_11"/>
<reference evidence="2 3" key="1">
    <citation type="journal article" date="2013" name="Genome Announc.">
        <title>Draft genome sequence of an Actinobacterium, Brachybacterium muris strain UCD-AY4.</title>
        <authorList>
            <person name="Lo J.R."/>
            <person name="Lang J.M."/>
            <person name="Darling A.E."/>
            <person name="Eisen J.A."/>
            <person name="Coil D.A."/>
        </authorList>
    </citation>
    <scope>NUCLEOTIDE SEQUENCE [LARGE SCALE GENOMIC DNA]</scope>
    <source>
        <strain evidence="2 3">UCD-AY4</strain>
    </source>
</reference>
<evidence type="ECO:0000313" key="3">
    <source>
        <dbReference type="Proteomes" id="UP000019754"/>
    </source>
</evidence>
<accession>A0A022KUZ0</accession>
<proteinExistence type="predicted"/>
<dbReference type="AlphaFoldDB" id="A0A022KUZ0"/>
<dbReference type="EMBL" id="AORC01000015">
    <property type="protein sequence ID" value="EYT48356.1"/>
    <property type="molecule type" value="Genomic_DNA"/>
</dbReference>
<feature type="compositionally biased region" description="Low complexity" evidence="1">
    <location>
        <begin position="76"/>
        <end position="93"/>
    </location>
</feature>
<feature type="region of interest" description="Disordered" evidence="1">
    <location>
        <begin position="64"/>
        <end position="116"/>
    </location>
</feature>
<sequence>MSTLTFVYEDSTAVLGPLSRSSEPHAYDLCRDHATRLTAPRGWELLRVEGGSEATDDLVALADAVRPGRAADTAGPSSPRSAPQPQQAAAPRRTGGATSPDTAPGRHLHVLRSPHD</sequence>
<dbReference type="Proteomes" id="UP000019754">
    <property type="component" value="Unassembled WGS sequence"/>
</dbReference>
<dbReference type="STRING" id="1249481.D641_0112005"/>
<organism evidence="2 3">
    <name type="scientific">Brachybacterium muris UCD-AY4</name>
    <dbReference type="NCBI Taxonomy" id="1249481"/>
    <lineage>
        <taxon>Bacteria</taxon>
        <taxon>Bacillati</taxon>
        <taxon>Actinomycetota</taxon>
        <taxon>Actinomycetes</taxon>
        <taxon>Micrococcales</taxon>
        <taxon>Dermabacteraceae</taxon>
        <taxon>Brachybacterium</taxon>
    </lineage>
</organism>
<name>A0A022KUZ0_9MICO</name>
<protein>
    <recommendedName>
        <fullName evidence="4">DUF3499 domain-containing protein</fullName>
    </recommendedName>
</protein>
<comment type="caution">
    <text evidence="2">The sequence shown here is derived from an EMBL/GenBank/DDBJ whole genome shotgun (WGS) entry which is preliminary data.</text>
</comment>
<feature type="compositionally biased region" description="Basic residues" evidence="1">
    <location>
        <begin position="106"/>
        <end position="116"/>
    </location>
</feature>
<dbReference type="Pfam" id="PF12005">
    <property type="entry name" value="DUF3499"/>
    <property type="match status" value="1"/>
</dbReference>
<dbReference type="InterPro" id="IPR021888">
    <property type="entry name" value="DUF3499"/>
</dbReference>
<evidence type="ECO:0008006" key="4">
    <source>
        <dbReference type="Google" id="ProtNLM"/>
    </source>
</evidence>
<gene>
    <name evidence="2" type="ORF">D641_0112005</name>
</gene>